<dbReference type="InterPro" id="IPR000504">
    <property type="entry name" value="RRM_dom"/>
</dbReference>
<name>A0AA35ZFX5_LACSI</name>
<dbReference type="GO" id="GO:0003723">
    <property type="term" value="F:RNA binding"/>
    <property type="evidence" value="ECO:0007669"/>
    <property type="project" value="UniProtKB-UniRule"/>
</dbReference>
<organism evidence="4 5">
    <name type="scientific">Lactuca saligna</name>
    <name type="common">Willowleaf lettuce</name>
    <dbReference type="NCBI Taxonomy" id="75948"/>
    <lineage>
        <taxon>Eukaryota</taxon>
        <taxon>Viridiplantae</taxon>
        <taxon>Streptophyta</taxon>
        <taxon>Embryophyta</taxon>
        <taxon>Tracheophyta</taxon>
        <taxon>Spermatophyta</taxon>
        <taxon>Magnoliopsida</taxon>
        <taxon>eudicotyledons</taxon>
        <taxon>Gunneridae</taxon>
        <taxon>Pentapetalae</taxon>
        <taxon>asterids</taxon>
        <taxon>campanulids</taxon>
        <taxon>Asterales</taxon>
        <taxon>Asteraceae</taxon>
        <taxon>Cichorioideae</taxon>
        <taxon>Cichorieae</taxon>
        <taxon>Lactucinae</taxon>
        <taxon>Lactuca</taxon>
    </lineage>
</organism>
<evidence type="ECO:0000259" key="3">
    <source>
        <dbReference type="PROSITE" id="PS50102"/>
    </source>
</evidence>
<reference evidence="4" key="1">
    <citation type="submission" date="2023-04" db="EMBL/GenBank/DDBJ databases">
        <authorList>
            <person name="Vijverberg K."/>
            <person name="Xiong W."/>
            <person name="Schranz E."/>
        </authorList>
    </citation>
    <scope>NUCLEOTIDE SEQUENCE</scope>
</reference>
<feature type="compositionally biased region" description="Polar residues" evidence="2">
    <location>
        <begin position="322"/>
        <end position="332"/>
    </location>
</feature>
<keyword evidence="5" id="KW-1185">Reference proteome</keyword>
<accession>A0AA35ZFX5</accession>
<dbReference type="Gene3D" id="3.30.70.330">
    <property type="match status" value="1"/>
</dbReference>
<protein>
    <recommendedName>
        <fullName evidence="3">RRM domain-containing protein</fullName>
    </recommendedName>
</protein>
<dbReference type="Proteomes" id="UP001177003">
    <property type="component" value="Chromosome 6"/>
</dbReference>
<dbReference type="EMBL" id="OX465082">
    <property type="protein sequence ID" value="CAI9291854.1"/>
    <property type="molecule type" value="Genomic_DNA"/>
</dbReference>
<dbReference type="AlphaFoldDB" id="A0AA35ZFX5"/>
<dbReference type="Pfam" id="PF00076">
    <property type="entry name" value="RRM_1"/>
    <property type="match status" value="1"/>
</dbReference>
<gene>
    <name evidence="4" type="ORF">LSALG_LOCUS30966</name>
</gene>
<feature type="region of interest" description="Disordered" evidence="2">
    <location>
        <begin position="64"/>
        <end position="88"/>
    </location>
</feature>
<evidence type="ECO:0000256" key="1">
    <source>
        <dbReference type="PROSITE-ProRule" id="PRU00176"/>
    </source>
</evidence>
<dbReference type="PANTHER" id="PTHR34427:SF5">
    <property type="entry name" value="DUF4283 DOMAIN-CONTAINING PROTEIN"/>
    <property type="match status" value="1"/>
</dbReference>
<feature type="region of interest" description="Disordered" evidence="2">
    <location>
        <begin position="320"/>
        <end position="352"/>
    </location>
</feature>
<dbReference type="SUPFAM" id="SSF54928">
    <property type="entry name" value="RNA-binding domain, RBD"/>
    <property type="match status" value="1"/>
</dbReference>
<dbReference type="PANTHER" id="PTHR34427">
    <property type="entry name" value="DUF4283 DOMAIN PROTEIN"/>
    <property type="match status" value="1"/>
</dbReference>
<evidence type="ECO:0000313" key="5">
    <source>
        <dbReference type="Proteomes" id="UP001177003"/>
    </source>
</evidence>
<feature type="domain" description="RRM" evidence="3">
    <location>
        <begin position="1"/>
        <end position="59"/>
    </location>
</feature>
<keyword evidence="1" id="KW-0694">RNA-binding</keyword>
<sequence>MFSRYGTVVDVYIAKKLNRLKRNFGFVRFIRVQDCASFEKRLNEIFIGAQKLEANVARYQRADSLNRARNLHPTRRQKPDPVPDSAMNTRRQGRSFVEVVKGEMSSAGNETGEPSKVVTGSRKTIKMLSNPESVDVMKNTLVGTVENLQDLMNVKAFQEVEGCPSMNMRYLGGLKMLLEFGNEKEKDEFLYNGKEIWKSWFKEVYNWDAGENFNERIASLIIQGVPQHAWCEDAFNVIASTWGAVVIPEECNTDSPNLPFGRVGILTTHPGTISSSIKIMVDGKPYLINIMEDTFESLKLNPVLAVNDFYQRMSWWDEASKSDNGSLNSENSNRSEDSLPSPRASPAKTQQVPDVYPAVYGEEWNQNVNGEVEETQSLAADETPRSYQPVEKSKEDVSPAFLGVGQAPSGSGASNTRQKVQAQFPPASSNPNSTQPNNNHPLDLNIAPTLSNSSGNIDLYSECN</sequence>
<feature type="compositionally biased region" description="Low complexity" evidence="2">
    <location>
        <begin position="425"/>
        <end position="441"/>
    </location>
</feature>
<evidence type="ECO:0000256" key="2">
    <source>
        <dbReference type="SAM" id="MobiDB-lite"/>
    </source>
</evidence>
<dbReference type="PROSITE" id="PS50102">
    <property type="entry name" value="RRM"/>
    <property type="match status" value="1"/>
</dbReference>
<evidence type="ECO:0000313" key="4">
    <source>
        <dbReference type="EMBL" id="CAI9291854.1"/>
    </source>
</evidence>
<feature type="compositionally biased region" description="Polar residues" evidence="2">
    <location>
        <begin position="408"/>
        <end position="421"/>
    </location>
</feature>
<proteinExistence type="predicted"/>
<feature type="region of interest" description="Disordered" evidence="2">
    <location>
        <begin position="376"/>
        <end position="464"/>
    </location>
</feature>
<dbReference type="CDD" id="cd00590">
    <property type="entry name" value="RRM_SF"/>
    <property type="match status" value="1"/>
</dbReference>
<dbReference type="InterPro" id="IPR012677">
    <property type="entry name" value="Nucleotide-bd_a/b_plait_sf"/>
</dbReference>
<dbReference type="InterPro" id="IPR035979">
    <property type="entry name" value="RBD_domain_sf"/>
</dbReference>